<sequence>ATATMVLKITLASNKEGWDIMMNGQLETALASDDRVQVSGFVPGYTQGQRDQAQRLNIALYNAKDYIAKYFEIKGCDIAAKAFMKLEDPSIHLLLVVKEGDDTAALTEAMKLPSGNKHIVDSQDPQVWAERIKQIKENDVETCHSEVEQLKKEYIEEYKWEDQFNSVVEKFSTMVRPIKCETTATMEPIKITLASNVEGWGTMMNGQLEIALARSDRVQLSGFVPGNTQKQREEAQKLKITLYDAKHHCGFDTNERLSHPPDDLEIDLLIMHSYGRHVGKQAQLIVDAKKCKWVLVVHTISEELEKYMKAVASSSKYQESEHQLQVTLCEKADLVLAVGPQVAEVYKDALRPRGNQDKVITLMPSIPKEFLGVDQHVRGSHFQVLLSASAKYFEIKGCDIAAKAFMKLEDPSIHLLLVVKEGDDTAALTEAM</sequence>
<gene>
    <name evidence="1" type="ORF">P5673_008830</name>
</gene>
<reference evidence="1" key="2">
    <citation type="journal article" date="2023" name="Science">
        <title>Genomic signatures of disease resistance in endangered staghorn corals.</title>
        <authorList>
            <person name="Vollmer S.V."/>
            <person name="Selwyn J.D."/>
            <person name="Despard B.A."/>
            <person name="Roesel C.L."/>
        </authorList>
    </citation>
    <scope>NUCLEOTIDE SEQUENCE</scope>
    <source>
        <strain evidence="1">K2</strain>
    </source>
</reference>
<evidence type="ECO:0000313" key="1">
    <source>
        <dbReference type="EMBL" id="KAK2567046.1"/>
    </source>
</evidence>
<protein>
    <submittedName>
        <fullName evidence="1">Uncharacterized protein</fullName>
    </submittedName>
</protein>
<organism evidence="1 2">
    <name type="scientific">Acropora cervicornis</name>
    <name type="common">Staghorn coral</name>
    <dbReference type="NCBI Taxonomy" id="6130"/>
    <lineage>
        <taxon>Eukaryota</taxon>
        <taxon>Metazoa</taxon>
        <taxon>Cnidaria</taxon>
        <taxon>Anthozoa</taxon>
        <taxon>Hexacorallia</taxon>
        <taxon>Scleractinia</taxon>
        <taxon>Astrocoeniina</taxon>
        <taxon>Acroporidae</taxon>
        <taxon>Acropora</taxon>
    </lineage>
</organism>
<dbReference type="SUPFAM" id="SSF53756">
    <property type="entry name" value="UDP-Glycosyltransferase/glycogen phosphorylase"/>
    <property type="match status" value="1"/>
</dbReference>
<dbReference type="EMBL" id="JARQWQ010000015">
    <property type="protein sequence ID" value="KAK2567046.1"/>
    <property type="molecule type" value="Genomic_DNA"/>
</dbReference>
<dbReference type="Proteomes" id="UP001249851">
    <property type="component" value="Unassembled WGS sequence"/>
</dbReference>
<feature type="non-terminal residue" evidence="1">
    <location>
        <position position="1"/>
    </location>
</feature>
<feature type="non-terminal residue" evidence="1">
    <location>
        <position position="432"/>
    </location>
</feature>
<dbReference type="AlphaFoldDB" id="A0AAD9VAA1"/>
<proteinExistence type="predicted"/>
<dbReference type="Pfam" id="PF20706">
    <property type="entry name" value="GT4-conflict"/>
    <property type="match status" value="1"/>
</dbReference>
<evidence type="ECO:0000313" key="2">
    <source>
        <dbReference type="Proteomes" id="UP001249851"/>
    </source>
</evidence>
<accession>A0AAD9VAA1</accession>
<reference evidence="1" key="1">
    <citation type="journal article" date="2023" name="G3 (Bethesda)">
        <title>Whole genome assembly and annotation of the endangered Caribbean coral Acropora cervicornis.</title>
        <authorList>
            <person name="Selwyn J.D."/>
            <person name="Vollmer S.V."/>
        </authorList>
    </citation>
    <scope>NUCLEOTIDE SEQUENCE</scope>
    <source>
        <strain evidence="1">K2</strain>
    </source>
</reference>
<name>A0AAD9VAA1_ACRCE</name>
<comment type="caution">
    <text evidence="1">The sequence shown here is derived from an EMBL/GenBank/DDBJ whole genome shotgun (WGS) entry which is preliminary data.</text>
</comment>
<keyword evidence="2" id="KW-1185">Reference proteome</keyword>